<dbReference type="InterPro" id="IPR043047">
    <property type="entry name" value="Hri1_N_sf"/>
</dbReference>
<gene>
    <name evidence="2" type="ORF">GMOD_00006681</name>
</gene>
<dbReference type="EMBL" id="KE747827">
    <property type="protein sequence ID" value="RMZ71556.1"/>
    <property type="molecule type" value="Genomic_DNA"/>
</dbReference>
<proteinExistence type="predicted"/>
<dbReference type="AlphaFoldDB" id="A0A3M7MAM5"/>
<reference evidence="2 3" key="1">
    <citation type="journal article" date="2014" name="PLoS ONE">
        <title>De novo Genome Assembly of the Fungal Plant Pathogen Pyrenophora semeniperda.</title>
        <authorList>
            <person name="Soliai M.M."/>
            <person name="Meyer S.E."/>
            <person name="Udall J.A."/>
            <person name="Elzinga D.E."/>
            <person name="Hermansen R.A."/>
            <person name="Bodily P.M."/>
            <person name="Hart A.A."/>
            <person name="Coleman C.E."/>
        </authorList>
    </citation>
    <scope>NUCLEOTIDE SEQUENCE [LARGE SCALE GENOMIC DNA]</scope>
    <source>
        <strain evidence="2 3">CCB06</strain>
        <tissue evidence="2">Mycelium</tissue>
    </source>
</reference>
<dbReference type="OrthoDB" id="4045395at2759"/>
<name>A0A3M7MAM5_9PLEO</name>
<evidence type="ECO:0000256" key="1">
    <source>
        <dbReference type="SAM" id="MobiDB-lite"/>
    </source>
</evidence>
<dbReference type="Pfam" id="PF16815">
    <property type="entry name" value="HRI1"/>
    <property type="match status" value="1"/>
</dbReference>
<evidence type="ECO:0000313" key="2">
    <source>
        <dbReference type="EMBL" id="RMZ71556.1"/>
    </source>
</evidence>
<feature type="compositionally biased region" description="Polar residues" evidence="1">
    <location>
        <begin position="1"/>
        <end position="18"/>
    </location>
</feature>
<organism evidence="2 3">
    <name type="scientific">Pyrenophora seminiperda CCB06</name>
    <dbReference type="NCBI Taxonomy" id="1302712"/>
    <lineage>
        <taxon>Eukaryota</taxon>
        <taxon>Fungi</taxon>
        <taxon>Dikarya</taxon>
        <taxon>Ascomycota</taxon>
        <taxon>Pezizomycotina</taxon>
        <taxon>Dothideomycetes</taxon>
        <taxon>Pleosporomycetidae</taxon>
        <taxon>Pleosporales</taxon>
        <taxon>Pleosporineae</taxon>
        <taxon>Pleosporaceae</taxon>
        <taxon>Pyrenophora</taxon>
    </lineage>
</organism>
<protein>
    <submittedName>
        <fullName evidence="2">Sodium nucleoside cotransporter</fullName>
    </submittedName>
</protein>
<dbReference type="Gene3D" id="2.40.128.320">
    <property type="entry name" value="Protein HRI1, N-terminal domain"/>
    <property type="match status" value="1"/>
</dbReference>
<evidence type="ECO:0000313" key="3">
    <source>
        <dbReference type="Proteomes" id="UP000265663"/>
    </source>
</evidence>
<keyword evidence="3" id="KW-1185">Reference proteome</keyword>
<dbReference type="InterPro" id="IPR031818">
    <property type="entry name" value="Hri1"/>
</dbReference>
<accession>A0A3M7MAM5</accession>
<sequence length="332" mass="37418">MSTSSNTEDPSEPTRSPGTDTYVTVTAANTTAIPSLPNGSEPNISVREYIYFLPYPLPPGTEVPYSIHLPEKNPLNLPTHQLEPTDTLVLTSPKRTFVDIRIYKPFNAAEDLPPPANVLEPQRLEWAFAGTSSSRSITLSPTGPKHGKSQIRMEKDMWSNVTHSKWSHWIDSRYTVGSKDIPVDEGDMYPIAPDLTLEVGHAFHPALNAEKTHEEMWRDVHAISTNEAPHTTKLCVVLRCKAEHAGVRGLIVRVGQYCQGIVMERDRVTVERWEWHADLAGKTEREKWARSVRIGNSFLPCSAAFRAEVLGAGAVVRFHEYEWVVEELWEWK</sequence>
<dbReference type="CDD" id="cd11693">
    <property type="entry name" value="HRI1_C_like"/>
    <property type="match status" value="1"/>
</dbReference>
<dbReference type="Proteomes" id="UP000265663">
    <property type="component" value="Unassembled WGS sequence"/>
</dbReference>
<feature type="region of interest" description="Disordered" evidence="1">
    <location>
        <begin position="1"/>
        <end position="21"/>
    </location>
</feature>